<proteinExistence type="predicted"/>
<dbReference type="AlphaFoldDB" id="A0A147B7H6"/>
<name>A0A147B7H6_9ACAR</name>
<accession>A0A147B7H6</accession>
<evidence type="ECO:0000313" key="1">
    <source>
        <dbReference type="EMBL" id="JAR86687.1"/>
    </source>
</evidence>
<keyword evidence="1" id="KW-0413">Isomerase</keyword>
<dbReference type="GO" id="GO:0016853">
    <property type="term" value="F:isomerase activity"/>
    <property type="evidence" value="ECO:0007669"/>
    <property type="project" value="UniProtKB-KW"/>
</dbReference>
<reference evidence="1" key="1">
    <citation type="submission" date="2016-03" db="EMBL/GenBank/DDBJ databases">
        <title>Gut transcriptome analysis on engorged females of Ornithodoros mimon (Acari: Argasidae) and phylogenetic inferences of soft ticks.</title>
        <authorList>
            <person name="Landulfo G.A."/>
            <person name="Giovanni D."/>
            <person name="Carvalho E."/>
            <person name="Junqueira-de-Azevedo I."/>
            <person name="Patane J."/>
            <person name="Mendoca R."/>
            <person name="Barros-Battesti D."/>
        </authorList>
    </citation>
    <scope>NUCLEOTIDE SEQUENCE</scope>
    <source>
        <strain evidence="1">Females</strain>
        <tissue evidence="1">Gut</tissue>
    </source>
</reference>
<feature type="non-terminal residue" evidence="1">
    <location>
        <position position="1"/>
    </location>
</feature>
<protein>
    <submittedName>
        <fullName evidence="1">Triose phosphate isomerase</fullName>
    </submittedName>
</protein>
<sequence>GPLMASLFMHTPGFCYNLDLTILQTKFLLRSLTSVYNLNKLWLQGRASNEKPVDVGLLRQLFAVASINGSAVLNADLVRDFGRNVIPQPVPQLAVDFLCLVWSSCLASPNGPHRLVCEHDFVPVLYFAAIAFVCRQTTSSVFPASRSSRCSPMQAITVRPLSWACSTFSAISSSDSLKMFLRSEWPKITHSQPQSLIMAGLISPVNAPLATL</sequence>
<dbReference type="EMBL" id="GEIB01001631">
    <property type="protein sequence ID" value="JAR86687.1"/>
    <property type="molecule type" value="Transcribed_RNA"/>
</dbReference>
<organism evidence="1">
    <name type="scientific">Alectorobius mimon</name>
    <dbReference type="NCBI Taxonomy" id="360319"/>
    <lineage>
        <taxon>Eukaryota</taxon>
        <taxon>Metazoa</taxon>
        <taxon>Ecdysozoa</taxon>
        <taxon>Arthropoda</taxon>
        <taxon>Chelicerata</taxon>
        <taxon>Arachnida</taxon>
        <taxon>Acari</taxon>
        <taxon>Parasitiformes</taxon>
        <taxon>Ixodida</taxon>
        <taxon>Ixodoidea</taxon>
        <taxon>Argasidae</taxon>
        <taxon>Ornithodorinae</taxon>
        <taxon>Alectorobius</taxon>
    </lineage>
</organism>